<dbReference type="InterPro" id="IPR016187">
    <property type="entry name" value="CTDL_fold"/>
</dbReference>
<protein>
    <submittedName>
        <fullName evidence="5">C-type lectin domain-containing protein</fullName>
    </submittedName>
</protein>
<evidence type="ECO:0000313" key="3">
    <source>
        <dbReference type="EMBL" id="VDO52141.1"/>
    </source>
</evidence>
<dbReference type="SUPFAM" id="SSF56436">
    <property type="entry name" value="C-type lectin-like"/>
    <property type="match status" value="1"/>
</dbReference>
<dbReference type="CDD" id="cd00037">
    <property type="entry name" value="CLECT"/>
    <property type="match status" value="1"/>
</dbReference>
<organism evidence="5">
    <name type="scientific">Haemonchus placei</name>
    <name type="common">Barber's pole worm</name>
    <dbReference type="NCBI Taxonomy" id="6290"/>
    <lineage>
        <taxon>Eukaryota</taxon>
        <taxon>Metazoa</taxon>
        <taxon>Ecdysozoa</taxon>
        <taxon>Nematoda</taxon>
        <taxon>Chromadorea</taxon>
        <taxon>Rhabditida</taxon>
        <taxon>Rhabditina</taxon>
        <taxon>Rhabditomorpha</taxon>
        <taxon>Strongyloidea</taxon>
        <taxon>Trichostrongylidae</taxon>
        <taxon>Haemonchus</taxon>
    </lineage>
</organism>
<dbReference type="InterPro" id="IPR016186">
    <property type="entry name" value="C-type_lectin-like/link_sf"/>
</dbReference>
<dbReference type="AlphaFoldDB" id="A0A158QQ72"/>
<dbReference type="Gene3D" id="3.10.100.10">
    <property type="entry name" value="Mannose-Binding Protein A, subunit A"/>
    <property type="match status" value="1"/>
</dbReference>
<dbReference type="OrthoDB" id="418245at2759"/>
<evidence type="ECO:0000259" key="2">
    <source>
        <dbReference type="PROSITE" id="PS50041"/>
    </source>
</evidence>
<evidence type="ECO:0000313" key="4">
    <source>
        <dbReference type="Proteomes" id="UP000268014"/>
    </source>
</evidence>
<dbReference type="InterPro" id="IPR050111">
    <property type="entry name" value="C-type_lectin/snaclec_domain"/>
</dbReference>
<feature type="chain" id="PRO_5043135587" evidence="1">
    <location>
        <begin position="18"/>
        <end position="173"/>
    </location>
</feature>
<dbReference type="OMA" id="VIECYLH"/>
<gene>
    <name evidence="3" type="ORF">HPLM_LOCUS14190</name>
</gene>
<reference evidence="5" key="1">
    <citation type="submission" date="2016-04" db="UniProtKB">
        <authorList>
            <consortium name="WormBaseParasite"/>
        </authorList>
    </citation>
    <scope>IDENTIFICATION</scope>
</reference>
<evidence type="ECO:0000256" key="1">
    <source>
        <dbReference type="SAM" id="SignalP"/>
    </source>
</evidence>
<dbReference type="Pfam" id="PF00059">
    <property type="entry name" value="Lectin_C"/>
    <property type="match status" value="1"/>
</dbReference>
<dbReference type="STRING" id="6290.A0A158QQ72"/>
<keyword evidence="4" id="KW-1185">Reference proteome</keyword>
<feature type="signal peptide" evidence="1">
    <location>
        <begin position="1"/>
        <end position="17"/>
    </location>
</feature>
<accession>A0A158QQ72</accession>
<sequence>MLSFILIALIRVSVIECYLHHLEKDYEACSPWIYHMKFKKCYKKFCSDRYYFDAELLCKRLGGQLVTICSEEENYFVAMLSRFHMSGDGPITDRFTWIGLRLDDVFKPWYWRDGSKCPFRKWASGEPTFLFDNYAALATVYRNQYDQWYGATNLWGGKAMCEIKDCTIDKLGV</sequence>
<dbReference type="WBParaSite" id="HPLM_0001419801-mRNA-1">
    <property type="protein sequence ID" value="HPLM_0001419801-mRNA-1"/>
    <property type="gene ID" value="HPLM_0001419801"/>
</dbReference>
<dbReference type="EMBL" id="UZAF01018478">
    <property type="protein sequence ID" value="VDO52141.1"/>
    <property type="molecule type" value="Genomic_DNA"/>
</dbReference>
<dbReference type="PANTHER" id="PTHR22803">
    <property type="entry name" value="MANNOSE, PHOSPHOLIPASE, LECTIN RECEPTOR RELATED"/>
    <property type="match status" value="1"/>
</dbReference>
<reference evidence="3 4" key="2">
    <citation type="submission" date="2018-11" db="EMBL/GenBank/DDBJ databases">
        <authorList>
            <consortium name="Pathogen Informatics"/>
        </authorList>
    </citation>
    <scope>NUCLEOTIDE SEQUENCE [LARGE SCALE GENOMIC DNA]</scope>
    <source>
        <strain evidence="3 4">MHpl1</strain>
    </source>
</reference>
<proteinExistence type="predicted"/>
<name>A0A158QQ72_HAEPC</name>
<dbReference type="PROSITE" id="PS50041">
    <property type="entry name" value="C_TYPE_LECTIN_2"/>
    <property type="match status" value="1"/>
</dbReference>
<dbReference type="Proteomes" id="UP000268014">
    <property type="component" value="Unassembled WGS sequence"/>
</dbReference>
<keyword evidence="1" id="KW-0732">Signal</keyword>
<dbReference type="InterPro" id="IPR001304">
    <property type="entry name" value="C-type_lectin-like"/>
</dbReference>
<dbReference type="SMART" id="SM00034">
    <property type="entry name" value="CLECT"/>
    <property type="match status" value="1"/>
</dbReference>
<evidence type="ECO:0000313" key="5">
    <source>
        <dbReference type="WBParaSite" id="HPLM_0001419801-mRNA-1"/>
    </source>
</evidence>
<feature type="domain" description="C-type lectin" evidence="2">
    <location>
        <begin position="40"/>
        <end position="162"/>
    </location>
</feature>